<name>A0A939HDT8_9MICC</name>
<accession>A0A939HDT8</accession>
<dbReference type="AlphaFoldDB" id="A0A939HDT8"/>
<proteinExistence type="predicted"/>
<keyword evidence="1" id="KW-1133">Transmembrane helix</keyword>
<feature type="transmembrane region" description="Helical" evidence="1">
    <location>
        <begin position="12"/>
        <end position="35"/>
    </location>
</feature>
<keyword evidence="1" id="KW-0812">Transmembrane</keyword>
<evidence type="ECO:0000256" key="1">
    <source>
        <dbReference type="SAM" id="Phobius"/>
    </source>
</evidence>
<dbReference type="RefSeq" id="WP_207615809.1">
    <property type="nucleotide sequence ID" value="NZ_JAFNLL010000015.1"/>
</dbReference>
<keyword evidence="1" id="KW-0472">Membrane</keyword>
<protein>
    <submittedName>
        <fullName evidence="2">Uncharacterized protein</fullName>
    </submittedName>
</protein>
<comment type="caution">
    <text evidence="2">The sequence shown here is derived from an EMBL/GenBank/DDBJ whole genome shotgun (WGS) entry which is preliminary data.</text>
</comment>
<sequence length="158" mass="15381">MTATNHARATAFLRRVGLLAGFLAIVAGIFGMHVMTGTHTVHAPAAVAGASGGAAHAGTAAPDGHPGHQAAPTVDHTQVQGTGVTSAESCSCSGNCTTMPDMSAACVPSAHSGSLAAPLPGTTVLAVNVNAGVASPATVRYSYVPGSPSPGELSISRT</sequence>
<gene>
    <name evidence="2" type="ORF">J1902_08510</name>
</gene>
<reference evidence="2" key="1">
    <citation type="submission" date="2021-03" db="EMBL/GenBank/DDBJ databases">
        <title>A new species, PO-11, isolated from a karst cave deposit.</title>
        <authorList>
            <person name="Zhaoxiaoyong W."/>
        </authorList>
    </citation>
    <scope>NUCLEOTIDE SEQUENCE</scope>
    <source>
        <strain evidence="2">PO-11</strain>
    </source>
</reference>
<evidence type="ECO:0000313" key="2">
    <source>
        <dbReference type="EMBL" id="MBO1268011.1"/>
    </source>
</evidence>
<organism evidence="2 3">
    <name type="scientific">Arthrobacter cavernae</name>
    <dbReference type="NCBI Taxonomy" id="2817681"/>
    <lineage>
        <taxon>Bacteria</taxon>
        <taxon>Bacillati</taxon>
        <taxon>Actinomycetota</taxon>
        <taxon>Actinomycetes</taxon>
        <taxon>Micrococcales</taxon>
        <taxon>Micrococcaceae</taxon>
        <taxon>Arthrobacter</taxon>
    </lineage>
</organism>
<evidence type="ECO:0000313" key="3">
    <source>
        <dbReference type="Proteomes" id="UP000664164"/>
    </source>
</evidence>
<dbReference type="Proteomes" id="UP000664164">
    <property type="component" value="Unassembled WGS sequence"/>
</dbReference>
<dbReference type="EMBL" id="JAFNLL010000015">
    <property type="protein sequence ID" value="MBO1268011.1"/>
    <property type="molecule type" value="Genomic_DNA"/>
</dbReference>
<keyword evidence="3" id="KW-1185">Reference proteome</keyword>